<feature type="domain" description="Thiamine phosphate synthase/TenI" evidence="3">
    <location>
        <begin position="8"/>
        <end position="184"/>
    </location>
</feature>
<dbReference type="EMBL" id="JNOC01000031">
    <property type="protein sequence ID" value="KPH55871.1"/>
    <property type="molecule type" value="Genomic_DNA"/>
</dbReference>
<dbReference type="SUPFAM" id="SSF51391">
    <property type="entry name" value="Thiamin phosphate synthase"/>
    <property type="match status" value="1"/>
</dbReference>
<dbReference type="PANTHER" id="PTHR20857">
    <property type="entry name" value="THIAMINE-PHOSPHATE PYROPHOSPHORYLASE"/>
    <property type="match status" value="1"/>
</dbReference>
<organism evidence="4 5">
    <name type="scientific">Helicobacter pullorum</name>
    <dbReference type="NCBI Taxonomy" id="35818"/>
    <lineage>
        <taxon>Bacteria</taxon>
        <taxon>Pseudomonadati</taxon>
        <taxon>Campylobacterota</taxon>
        <taxon>Epsilonproteobacteria</taxon>
        <taxon>Campylobacterales</taxon>
        <taxon>Helicobacteraceae</taxon>
        <taxon>Helicobacter</taxon>
    </lineage>
</organism>
<dbReference type="GO" id="GO:0005737">
    <property type="term" value="C:cytoplasm"/>
    <property type="evidence" value="ECO:0007669"/>
    <property type="project" value="TreeGrafter"/>
</dbReference>
<gene>
    <name evidence="4" type="ORF">HPU229334_05935</name>
</gene>
<dbReference type="PATRIC" id="fig|35818.11.peg.1169"/>
<dbReference type="Pfam" id="PF02581">
    <property type="entry name" value="TMP-TENI"/>
    <property type="match status" value="1"/>
</dbReference>
<dbReference type="CDD" id="cd00564">
    <property type="entry name" value="TMP_TenI"/>
    <property type="match status" value="1"/>
</dbReference>
<dbReference type="Gene3D" id="3.20.20.70">
    <property type="entry name" value="Aldolase class I"/>
    <property type="match status" value="1"/>
</dbReference>
<evidence type="ECO:0000313" key="5">
    <source>
        <dbReference type="Proteomes" id="UP000037997"/>
    </source>
</evidence>
<evidence type="ECO:0000313" key="4">
    <source>
        <dbReference type="EMBL" id="KPH55871.1"/>
    </source>
</evidence>
<evidence type="ECO:0000259" key="3">
    <source>
        <dbReference type="Pfam" id="PF02581"/>
    </source>
</evidence>
<dbReference type="AlphaFoldDB" id="A0A0N0LTG0"/>
<dbReference type="Proteomes" id="UP000037997">
    <property type="component" value="Unassembled WGS sequence"/>
</dbReference>
<dbReference type="RefSeq" id="WP_054197935.1">
    <property type="nucleotide sequence ID" value="NZ_JNOC01000031.1"/>
</dbReference>
<name>A0A0N0LTG0_9HELI</name>
<keyword evidence="2" id="KW-0784">Thiamine biosynthesis</keyword>
<sequence>MRKRIKAYLITDSKLYPTSPREFQNFYQRILDSHRIDFACYRDKQNVFNPSLLEVFLKLNQYYKIPSLVNSNLAIALKFGFDGLHCNGMQMQQIAEAKKKIPLVFYSAHSSEEILQADLEGANGITISPIFKTQNKGQPLGIDFLEKLNPKNYQAEIFALGGIIGAKEVEAISKTSIKSFASIRYFLS</sequence>
<dbReference type="GO" id="GO:0009228">
    <property type="term" value="P:thiamine biosynthetic process"/>
    <property type="evidence" value="ECO:0007669"/>
    <property type="project" value="UniProtKB-KW"/>
</dbReference>
<protein>
    <recommendedName>
        <fullName evidence="3">Thiamine phosphate synthase/TenI domain-containing protein</fullName>
    </recommendedName>
</protein>
<dbReference type="InterPro" id="IPR022998">
    <property type="entry name" value="ThiamineP_synth_TenI"/>
</dbReference>
<dbReference type="InterPro" id="IPR013785">
    <property type="entry name" value="Aldolase_TIM"/>
</dbReference>
<proteinExistence type="predicted"/>
<dbReference type="PANTHER" id="PTHR20857:SF15">
    <property type="entry name" value="THIAMINE-PHOSPHATE SYNTHASE"/>
    <property type="match status" value="1"/>
</dbReference>
<comment type="caution">
    <text evidence="4">The sequence shown here is derived from an EMBL/GenBank/DDBJ whole genome shotgun (WGS) entry which is preliminary data.</text>
</comment>
<evidence type="ECO:0000256" key="2">
    <source>
        <dbReference type="ARBA" id="ARBA00022977"/>
    </source>
</evidence>
<dbReference type="InterPro" id="IPR036206">
    <property type="entry name" value="ThiamineP_synth_sf"/>
</dbReference>
<accession>A0A0N0LTG0</accession>
<dbReference type="GO" id="GO:0004789">
    <property type="term" value="F:thiamine-phosphate diphosphorylase activity"/>
    <property type="evidence" value="ECO:0007669"/>
    <property type="project" value="TreeGrafter"/>
</dbReference>
<dbReference type="STRING" id="35818.HPU229336_01390"/>
<reference evidence="4 5" key="1">
    <citation type="submission" date="2014-06" db="EMBL/GenBank/DDBJ databases">
        <title>Helicobacter pullorum isolates in fresh chicken meat - phenotypic and genotypic features.</title>
        <authorList>
            <person name="Borges V."/>
            <person name="Santos A."/>
            <person name="Correia C.B."/>
            <person name="Saraiva M."/>
            <person name="Menard A."/>
            <person name="Vieira L."/>
            <person name="Sampaio D.A."/>
            <person name="Gomes J.P."/>
            <person name="Oleastro M."/>
        </authorList>
    </citation>
    <scope>NUCLEOTIDE SEQUENCE [LARGE SCALE GENOMIC DNA]</scope>
    <source>
        <strain evidence="4 5">229334/12</strain>
    </source>
</reference>
<evidence type="ECO:0000256" key="1">
    <source>
        <dbReference type="ARBA" id="ARBA00004948"/>
    </source>
</evidence>
<comment type="pathway">
    <text evidence="1">Cofactor biosynthesis; thiamine diphosphate biosynthesis.</text>
</comment>